<organism evidence="3 4">
    <name type="scientific">Euzebyella marina</name>
    <dbReference type="NCBI Taxonomy" id="1761453"/>
    <lineage>
        <taxon>Bacteria</taxon>
        <taxon>Pseudomonadati</taxon>
        <taxon>Bacteroidota</taxon>
        <taxon>Flavobacteriia</taxon>
        <taxon>Flavobacteriales</taxon>
        <taxon>Flavobacteriaceae</taxon>
        <taxon>Euzebyella</taxon>
    </lineage>
</organism>
<dbReference type="RefSeq" id="WP_121848656.1">
    <property type="nucleotide sequence ID" value="NZ_CP032050.1"/>
</dbReference>
<dbReference type="Pfam" id="PF00072">
    <property type="entry name" value="Response_reg"/>
    <property type="match status" value="1"/>
</dbReference>
<evidence type="ECO:0000313" key="4">
    <source>
        <dbReference type="Proteomes" id="UP000276309"/>
    </source>
</evidence>
<evidence type="ECO:0000313" key="3">
    <source>
        <dbReference type="EMBL" id="AYN67640.1"/>
    </source>
</evidence>
<sequence length="144" mass="16074">MRINFMLIDDNEIDLFVCQRMIELELGNQDIAKYDNAQSALDDLLSLTFSKGNSKAEMPHIIILDINMPGLNGFGFLDGLSELKKSNRLPVKTIVLSSTTKLEYIMNAEKHEACDGFIGKPLTASKIRQIVEAFKPEPDNVDLG</sequence>
<dbReference type="Proteomes" id="UP000276309">
    <property type="component" value="Chromosome"/>
</dbReference>
<dbReference type="OrthoDB" id="673128at2"/>
<dbReference type="EMBL" id="CP032050">
    <property type="protein sequence ID" value="AYN67640.1"/>
    <property type="molecule type" value="Genomic_DNA"/>
</dbReference>
<dbReference type="Gene3D" id="3.40.50.2300">
    <property type="match status" value="1"/>
</dbReference>
<gene>
    <name evidence="3" type="ORF">D1013_09810</name>
</gene>
<keyword evidence="4" id="KW-1185">Reference proteome</keyword>
<accession>A0A3G2L5V9</accession>
<feature type="domain" description="Response regulatory" evidence="2">
    <location>
        <begin position="4"/>
        <end position="135"/>
    </location>
</feature>
<dbReference type="InterPro" id="IPR052893">
    <property type="entry name" value="TCS_response_regulator"/>
</dbReference>
<dbReference type="SUPFAM" id="SSF52172">
    <property type="entry name" value="CheY-like"/>
    <property type="match status" value="1"/>
</dbReference>
<dbReference type="GO" id="GO:0000160">
    <property type="term" value="P:phosphorelay signal transduction system"/>
    <property type="evidence" value="ECO:0007669"/>
    <property type="project" value="InterPro"/>
</dbReference>
<dbReference type="AlphaFoldDB" id="A0A3G2L5V9"/>
<feature type="modified residue" description="4-aspartylphosphate" evidence="1">
    <location>
        <position position="65"/>
    </location>
</feature>
<keyword evidence="1" id="KW-0597">Phosphoprotein</keyword>
<dbReference type="KEGG" id="emar:D1013_09810"/>
<dbReference type="PROSITE" id="PS50110">
    <property type="entry name" value="RESPONSE_REGULATORY"/>
    <property type="match status" value="1"/>
</dbReference>
<evidence type="ECO:0000259" key="2">
    <source>
        <dbReference type="PROSITE" id="PS50110"/>
    </source>
</evidence>
<protein>
    <submittedName>
        <fullName evidence="3">Response regulator</fullName>
    </submittedName>
</protein>
<dbReference type="PANTHER" id="PTHR44520:SF2">
    <property type="entry name" value="RESPONSE REGULATOR RCP1"/>
    <property type="match status" value="1"/>
</dbReference>
<proteinExistence type="predicted"/>
<dbReference type="InterPro" id="IPR001789">
    <property type="entry name" value="Sig_transdc_resp-reg_receiver"/>
</dbReference>
<dbReference type="InterPro" id="IPR011006">
    <property type="entry name" value="CheY-like_superfamily"/>
</dbReference>
<evidence type="ECO:0000256" key="1">
    <source>
        <dbReference type="PROSITE-ProRule" id="PRU00169"/>
    </source>
</evidence>
<dbReference type="SMART" id="SM00448">
    <property type="entry name" value="REC"/>
    <property type="match status" value="1"/>
</dbReference>
<dbReference type="PANTHER" id="PTHR44520">
    <property type="entry name" value="RESPONSE REGULATOR RCP1-RELATED"/>
    <property type="match status" value="1"/>
</dbReference>
<reference evidence="3 4" key="1">
    <citation type="submission" date="2018-08" db="EMBL/GenBank/DDBJ databases">
        <title>The reduced genetic potential of extracellular carbohydrate catabolism in Euzebyella marina RN62, a Flavobacteriia bacterium isolated from the hadal water.</title>
        <authorList>
            <person name="Xue C."/>
        </authorList>
    </citation>
    <scope>NUCLEOTIDE SEQUENCE [LARGE SCALE GENOMIC DNA]</scope>
    <source>
        <strain evidence="3 4">RN62</strain>
    </source>
</reference>
<name>A0A3G2L5V9_9FLAO</name>